<protein>
    <submittedName>
        <fullName evidence="6">Oxidoreductase</fullName>
    </submittedName>
</protein>
<dbReference type="InterPro" id="IPR006076">
    <property type="entry name" value="FAD-dep_OxRdtase"/>
</dbReference>
<dbReference type="HOGENOM" id="CLU_007884_2_0_11"/>
<dbReference type="InterPro" id="IPR036188">
    <property type="entry name" value="FAD/NAD-bd_sf"/>
</dbReference>
<dbReference type="PATRIC" id="fig|1156913.3.peg.3241"/>
<organism evidence="6 7">
    <name type="scientific">Amycolatopsis keratiniphila</name>
    <dbReference type="NCBI Taxonomy" id="129921"/>
    <lineage>
        <taxon>Bacteria</taxon>
        <taxon>Bacillati</taxon>
        <taxon>Actinomycetota</taxon>
        <taxon>Actinomycetes</taxon>
        <taxon>Pseudonocardiales</taxon>
        <taxon>Pseudonocardiaceae</taxon>
        <taxon>Amycolatopsis</taxon>
        <taxon>Amycolatopsis japonica group</taxon>
    </lineage>
</organism>
<keyword evidence="7" id="KW-1185">Reference proteome</keyword>
<dbReference type="Gene3D" id="3.50.50.60">
    <property type="entry name" value="FAD/NAD(P)-binding domain"/>
    <property type="match status" value="1"/>
</dbReference>
<keyword evidence="3" id="KW-0274">FAD</keyword>
<sequence>MAPERTGKTMRVVLAGGGVIALLTALECVSAGHEVVLADQADIPFSGATSFDRHRVLRALHPGDPAATAAAVAAHHAWLELEHALSTSFYEQVGALTAMPPDEAAAARDLLSAAGSKAEVLGAGELAEEFPHAGFVPGTGAVFEAHAGVLLADRVLTACATRLRWHANAELHPHRKVIGIDTDRAEVRLADGAALRGDAVLVAAGPWSRELLAPALSRELVLHRQTMLYCDVPPADAAAWAATPAITSLGSAGGAWLVPPVAGTPLKLSAASACRVVDEIGGATVPSWWREHLIDTFAALIPGFRRDWLVDTRDCHYLARRSTLGPMLAVLGDRVLSYAACGGSSFKFAPLIARSLAARLTGADPVRTGLEPLDRPLVRAGGAHPIRPALRGVS</sequence>
<dbReference type="InterPro" id="IPR045170">
    <property type="entry name" value="MTOX"/>
</dbReference>
<reference evidence="6 7" key="1">
    <citation type="journal article" date="2013" name="BMC Genomics">
        <title>ContigScape: a Cytoscape plugin facilitating microbial genome gap closing.</title>
        <authorList>
            <person name="Tang B."/>
            <person name="Wang Q."/>
            <person name="Yang M."/>
            <person name="Xie F."/>
            <person name="Zhu Y."/>
            <person name="Zhuo Y."/>
            <person name="Wang S."/>
            <person name="Gao H."/>
            <person name="Ding X."/>
            <person name="Zhang L."/>
            <person name="Zhao G."/>
            <person name="Zheng H."/>
        </authorList>
    </citation>
    <scope>NUCLEOTIDE SEQUENCE [LARGE SCALE GENOMIC DNA]</scope>
    <source>
        <strain evidence="6 7">HCCB10007</strain>
    </source>
</reference>
<evidence type="ECO:0000256" key="3">
    <source>
        <dbReference type="ARBA" id="ARBA00022827"/>
    </source>
</evidence>
<dbReference type="SUPFAM" id="SSF51905">
    <property type="entry name" value="FAD/NAD(P)-binding domain"/>
    <property type="match status" value="1"/>
</dbReference>
<gene>
    <name evidence="6" type="ORF">AORI_3163</name>
</gene>
<dbReference type="Pfam" id="PF01266">
    <property type="entry name" value="DAO"/>
    <property type="match status" value="1"/>
</dbReference>
<proteinExistence type="predicted"/>
<evidence type="ECO:0000256" key="1">
    <source>
        <dbReference type="ARBA" id="ARBA00001974"/>
    </source>
</evidence>
<dbReference type="PANTHER" id="PTHR10961:SF7">
    <property type="entry name" value="FAD DEPENDENT OXIDOREDUCTASE DOMAIN-CONTAINING PROTEIN"/>
    <property type="match status" value="1"/>
</dbReference>
<evidence type="ECO:0000313" key="6">
    <source>
        <dbReference type="EMBL" id="AGM05748.1"/>
    </source>
</evidence>
<dbReference type="Proteomes" id="UP000013968">
    <property type="component" value="Chromosome"/>
</dbReference>
<dbReference type="KEGG" id="aoi:AORI_3163"/>
<feature type="domain" description="FAD dependent oxidoreductase" evidence="5">
    <location>
        <begin position="12"/>
        <end position="359"/>
    </location>
</feature>
<dbReference type="PANTHER" id="PTHR10961">
    <property type="entry name" value="PEROXISOMAL SARCOSINE OXIDASE"/>
    <property type="match status" value="1"/>
</dbReference>
<evidence type="ECO:0000313" key="7">
    <source>
        <dbReference type="Proteomes" id="UP000013968"/>
    </source>
</evidence>
<comment type="cofactor">
    <cofactor evidence="1">
        <name>FAD</name>
        <dbReference type="ChEBI" id="CHEBI:57692"/>
    </cofactor>
</comment>
<dbReference type="AlphaFoldDB" id="R4T502"/>
<name>R4T502_9PSEU</name>
<evidence type="ECO:0000256" key="4">
    <source>
        <dbReference type="ARBA" id="ARBA00023002"/>
    </source>
</evidence>
<dbReference type="GO" id="GO:0008115">
    <property type="term" value="F:sarcosine oxidase activity"/>
    <property type="evidence" value="ECO:0007669"/>
    <property type="project" value="TreeGrafter"/>
</dbReference>
<accession>R4T502</accession>
<evidence type="ECO:0000256" key="2">
    <source>
        <dbReference type="ARBA" id="ARBA00022630"/>
    </source>
</evidence>
<dbReference type="Gene3D" id="3.30.9.10">
    <property type="entry name" value="D-Amino Acid Oxidase, subunit A, domain 2"/>
    <property type="match status" value="1"/>
</dbReference>
<dbReference type="EMBL" id="CP003410">
    <property type="protein sequence ID" value="AGM05748.1"/>
    <property type="molecule type" value="Genomic_DNA"/>
</dbReference>
<keyword evidence="4" id="KW-0560">Oxidoreductase</keyword>
<dbReference type="GO" id="GO:0050660">
    <property type="term" value="F:flavin adenine dinucleotide binding"/>
    <property type="evidence" value="ECO:0007669"/>
    <property type="project" value="InterPro"/>
</dbReference>
<keyword evidence="2" id="KW-0285">Flavoprotein</keyword>
<evidence type="ECO:0000259" key="5">
    <source>
        <dbReference type="Pfam" id="PF01266"/>
    </source>
</evidence>